<name>A0A4U5QTS3_POPAL</name>
<dbReference type="STRING" id="43335.A0A4U5QTS3"/>
<dbReference type="SUPFAM" id="SSF51445">
    <property type="entry name" value="(Trans)glycosidases"/>
    <property type="match status" value="1"/>
</dbReference>
<sequence length="483" mass="55530">MVDTLDTCKISSSSQIFKNSSTHLLLSSYLYDQCLRLCIIELPNSLLCRNTSEKIHQLRRRGWEMELIGLVDHNLLDATSTHFPVSAPLIRSLHYEGHAIVSLRGPSEWDTFAQDFPERIADGSNADTAIDFYNRYQSDLQIVKNLSVDAFRLSIDWSRVIPSGKISRKVSRRGIDFYNKVINESIANGTIFRDFAELCFREFGDRVKYWITLNEPQKYSSAGYDSAVKTYKEKYQASQNGKIGITLNTPWFEPYSNSTDDYDAAKRSLDFTLGWFLNPITYGDYPTSMRELVKERLPTFSSPDEVKGTYDFVGLNYYTAYYAANANTSDPDHLRYQTDSNANITGERGRIPIGPKAGASWQYIYPEGIKYLLNYTKDNYQNPIIYITENGYSRLLDANVSDAETLNDRPRIDFHFHHLQNVIKSIDDYEVQVKGYFAWSFTDDFEFTDGYTVGFGLVHINRKSNLTRQMKLSASWFSECLSK</sequence>
<dbReference type="InterPro" id="IPR017853">
    <property type="entry name" value="GH"/>
</dbReference>
<comment type="similarity">
    <text evidence="1 2">Belongs to the glycosyl hydrolase 1 family.</text>
</comment>
<dbReference type="PANTHER" id="PTHR10353">
    <property type="entry name" value="GLYCOSYL HYDROLASE"/>
    <property type="match status" value="1"/>
</dbReference>
<dbReference type="GO" id="GO:0008422">
    <property type="term" value="F:beta-glucosidase activity"/>
    <property type="evidence" value="ECO:0007669"/>
    <property type="project" value="TreeGrafter"/>
</dbReference>
<dbReference type="PANTHER" id="PTHR10353:SF323">
    <property type="entry name" value="LINAMARASE"/>
    <property type="match status" value="1"/>
</dbReference>
<dbReference type="Gene3D" id="3.20.20.80">
    <property type="entry name" value="Glycosidases"/>
    <property type="match status" value="3"/>
</dbReference>
<gene>
    <name evidence="3" type="ORF">D5086_0000049370</name>
</gene>
<dbReference type="Pfam" id="PF00232">
    <property type="entry name" value="Glyco_hydro_1"/>
    <property type="match status" value="3"/>
</dbReference>
<reference evidence="3" key="1">
    <citation type="submission" date="2018-10" db="EMBL/GenBank/DDBJ databases">
        <title>Population genomic analysis revealed the cold adaptation of white poplar.</title>
        <authorList>
            <person name="Liu Y.-J."/>
        </authorList>
    </citation>
    <scope>NUCLEOTIDE SEQUENCE [LARGE SCALE GENOMIC DNA]</scope>
    <source>
        <strain evidence="3">PAL-ZL1</strain>
    </source>
</reference>
<evidence type="ECO:0000313" key="3">
    <source>
        <dbReference type="EMBL" id="TKS13839.1"/>
    </source>
</evidence>
<proteinExistence type="inferred from homology"/>
<dbReference type="PRINTS" id="PR00131">
    <property type="entry name" value="GLHYDRLASE1"/>
</dbReference>
<dbReference type="GO" id="GO:0005975">
    <property type="term" value="P:carbohydrate metabolic process"/>
    <property type="evidence" value="ECO:0007669"/>
    <property type="project" value="InterPro"/>
</dbReference>
<evidence type="ECO:0000256" key="2">
    <source>
        <dbReference type="RuleBase" id="RU003690"/>
    </source>
</evidence>
<evidence type="ECO:0000256" key="1">
    <source>
        <dbReference type="ARBA" id="ARBA00010838"/>
    </source>
</evidence>
<dbReference type="AlphaFoldDB" id="A0A4U5QTS3"/>
<dbReference type="InterPro" id="IPR001360">
    <property type="entry name" value="Glyco_hydro_1"/>
</dbReference>
<protein>
    <submittedName>
        <fullName evidence="3">Cyanogenic beta-glucosidase-like</fullName>
    </submittedName>
</protein>
<organism evidence="3">
    <name type="scientific">Populus alba</name>
    <name type="common">White poplar</name>
    <dbReference type="NCBI Taxonomy" id="43335"/>
    <lineage>
        <taxon>Eukaryota</taxon>
        <taxon>Viridiplantae</taxon>
        <taxon>Streptophyta</taxon>
        <taxon>Embryophyta</taxon>
        <taxon>Tracheophyta</taxon>
        <taxon>Spermatophyta</taxon>
        <taxon>Magnoliopsida</taxon>
        <taxon>eudicotyledons</taxon>
        <taxon>Gunneridae</taxon>
        <taxon>Pentapetalae</taxon>
        <taxon>rosids</taxon>
        <taxon>fabids</taxon>
        <taxon>Malpighiales</taxon>
        <taxon>Salicaceae</taxon>
        <taxon>Saliceae</taxon>
        <taxon>Populus</taxon>
    </lineage>
</organism>
<dbReference type="EMBL" id="RCHU01000130">
    <property type="protein sequence ID" value="TKS13839.1"/>
    <property type="molecule type" value="Genomic_DNA"/>
</dbReference>
<comment type="caution">
    <text evidence="3">The sequence shown here is derived from an EMBL/GenBank/DDBJ whole genome shotgun (WGS) entry which is preliminary data.</text>
</comment>
<accession>A0A4U5QTS3</accession>